<keyword evidence="3" id="KW-1185">Reference proteome</keyword>
<proteinExistence type="predicted"/>
<dbReference type="PANTHER" id="PTHR31569:SF4">
    <property type="entry name" value="SWIM-TYPE DOMAIN-CONTAINING PROTEIN"/>
    <property type="match status" value="1"/>
</dbReference>
<reference evidence="2 3" key="1">
    <citation type="journal article" date="2017" name="Nat. Commun.">
        <title>Genome assembly with in vitro proximity ligation data and whole-genome triplication in lettuce.</title>
        <authorList>
            <person name="Reyes-Chin-Wo S."/>
            <person name="Wang Z."/>
            <person name="Yang X."/>
            <person name="Kozik A."/>
            <person name="Arikit S."/>
            <person name="Song C."/>
            <person name="Xia L."/>
            <person name="Froenicke L."/>
            <person name="Lavelle D.O."/>
            <person name="Truco M.J."/>
            <person name="Xia R."/>
            <person name="Zhu S."/>
            <person name="Xu C."/>
            <person name="Xu H."/>
            <person name="Xu X."/>
            <person name="Cox K."/>
            <person name="Korf I."/>
            <person name="Meyers B.C."/>
            <person name="Michelmore R.W."/>
        </authorList>
    </citation>
    <scope>NUCLEOTIDE SEQUENCE [LARGE SCALE GENOMIC DNA]</scope>
    <source>
        <strain evidence="3">cv. Salinas</strain>
        <tissue evidence="2">Seedlings</tissue>
    </source>
</reference>
<organism evidence="2 3">
    <name type="scientific">Lactuca sativa</name>
    <name type="common">Garden lettuce</name>
    <dbReference type="NCBI Taxonomy" id="4236"/>
    <lineage>
        <taxon>Eukaryota</taxon>
        <taxon>Viridiplantae</taxon>
        <taxon>Streptophyta</taxon>
        <taxon>Embryophyta</taxon>
        <taxon>Tracheophyta</taxon>
        <taxon>Spermatophyta</taxon>
        <taxon>Magnoliopsida</taxon>
        <taxon>eudicotyledons</taxon>
        <taxon>Gunneridae</taxon>
        <taxon>Pentapetalae</taxon>
        <taxon>asterids</taxon>
        <taxon>campanulids</taxon>
        <taxon>Asterales</taxon>
        <taxon>Asteraceae</taxon>
        <taxon>Cichorioideae</taxon>
        <taxon>Cichorieae</taxon>
        <taxon>Lactucinae</taxon>
        <taxon>Lactuca</taxon>
    </lineage>
</organism>
<evidence type="ECO:0000313" key="2">
    <source>
        <dbReference type="EMBL" id="KAJ0204482.1"/>
    </source>
</evidence>
<gene>
    <name evidence="2" type="ORF">LSAT_V11C500245900</name>
</gene>
<dbReference type="Pfam" id="PF10551">
    <property type="entry name" value="MULE"/>
    <property type="match status" value="1"/>
</dbReference>
<dbReference type="Proteomes" id="UP000235145">
    <property type="component" value="Unassembled WGS sequence"/>
</dbReference>
<feature type="domain" description="MULE transposase" evidence="1">
    <location>
        <begin position="26"/>
        <end position="108"/>
    </location>
</feature>
<dbReference type="PANTHER" id="PTHR31569">
    <property type="entry name" value="SWIM-TYPE DOMAIN-CONTAINING PROTEIN"/>
    <property type="match status" value="1"/>
</dbReference>
<dbReference type="AlphaFoldDB" id="A0A9R1XDT3"/>
<protein>
    <recommendedName>
        <fullName evidence="1">MULE transposase domain-containing protein</fullName>
    </recommendedName>
</protein>
<evidence type="ECO:0000259" key="1">
    <source>
        <dbReference type="Pfam" id="PF10551"/>
    </source>
</evidence>
<sequence>MTTNELKELFFIQPTSLKTWQAFPYVVLMDATYKTNKYNLHFLEIVGVFSTSKTLLHSCILKKTSNYIWVLTCFKLTTNDSFCPRVIITDRDLALMKACINVFHKTTNQTKKDLGFSSSKVEEISRISNTKCIHAKLCRPLTIIVQTCIREPTHQAEKHLEFANCDLDKLIHVIGKVVQPQETTIKESFTRCIITYMPSMKTCFSACYGYHLGRASSNRGCQLWTCFGLPCGHELMMYVSIGSPIPLDSIDAFWIKLDWTPSISMEYGDLNVDHRMQRFKEIYNSQLDHIKYNYLRMIEEIKDSSTNLINEPSIKKNNRGCPKVKCVQHQSQAPH</sequence>
<evidence type="ECO:0000313" key="3">
    <source>
        <dbReference type="Proteomes" id="UP000235145"/>
    </source>
</evidence>
<comment type="caution">
    <text evidence="2">The sequence shown here is derived from an EMBL/GenBank/DDBJ whole genome shotgun (WGS) entry which is preliminary data.</text>
</comment>
<name>A0A9R1XDT3_LACSA</name>
<accession>A0A9R1XDT3</accession>
<dbReference type="InterPro" id="IPR052579">
    <property type="entry name" value="Zinc_finger_SWIM"/>
</dbReference>
<dbReference type="InterPro" id="IPR018289">
    <property type="entry name" value="MULE_transposase_dom"/>
</dbReference>
<dbReference type="EMBL" id="NBSK02000005">
    <property type="protein sequence ID" value="KAJ0204482.1"/>
    <property type="molecule type" value="Genomic_DNA"/>
</dbReference>